<accession>A0A5N5WM51</accession>
<keyword evidence="2" id="KW-1185">Reference proteome</keyword>
<reference evidence="1 2" key="1">
    <citation type="submission" date="2019-04" db="EMBL/GenBank/DDBJ databases">
        <title>Friends and foes A comparative genomics study of 23 Aspergillus species from section Flavi.</title>
        <authorList>
            <consortium name="DOE Joint Genome Institute"/>
            <person name="Kjaerbolling I."/>
            <person name="Vesth T."/>
            <person name="Frisvad J.C."/>
            <person name="Nybo J.L."/>
            <person name="Theobald S."/>
            <person name="Kildgaard S."/>
            <person name="Isbrandt T."/>
            <person name="Kuo A."/>
            <person name="Sato A."/>
            <person name="Lyhne E.K."/>
            <person name="Kogle M.E."/>
            <person name="Wiebenga A."/>
            <person name="Kun R.S."/>
            <person name="Lubbers R.J."/>
            <person name="Makela M.R."/>
            <person name="Barry K."/>
            <person name="Chovatia M."/>
            <person name="Clum A."/>
            <person name="Daum C."/>
            <person name="Haridas S."/>
            <person name="He G."/>
            <person name="LaButti K."/>
            <person name="Lipzen A."/>
            <person name="Mondo S."/>
            <person name="Riley R."/>
            <person name="Salamov A."/>
            <person name="Simmons B.A."/>
            <person name="Magnuson J.K."/>
            <person name="Henrissat B."/>
            <person name="Mortensen U.H."/>
            <person name="Larsen T.O."/>
            <person name="Devries R.P."/>
            <person name="Grigoriev I.V."/>
            <person name="Machida M."/>
            <person name="Baker S.E."/>
            <person name="Andersen M.R."/>
        </authorList>
    </citation>
    <scope>NUCLEOTIDE SEQUENCE [LARGE SCALE GENOMIC DNA]</scope>
    <source>
        <strain evidence="1 2">CBS 151.66</strain>
    </source>
</reference>
<sequence>MAIVAILLENMRLEAEVFNRVMMAAAKNEGNGQQVMTFLLDRRGSRKEHGPPY</sequence>
<protein>
    <submittedName>
        <fullName evidence="1">Uncharacterized protein</fullName>
    </submittedName>
</protein>
<organism evidence="1 2">
    <name type="scientific">Aspergillus leporis</name>
    <dbReference type="NCBI Taxonomy" id="41062"/>
    <lineage>
        <taxon>Eukaryota</taxon>
        <taxon>Fungi</taxon>
        <taxon>Dikarya</taxon>
        <taxon>Ascomycota</taxon>
        <taxon>Pezizomycotina</taxon>
        <taxon>Eurotiomycetes</taxon>
        <taxon>Eurotiomycetidae</taxon>
        <taxon>Eurotiales</taxon>
        <taxon>Aspergillaceae</taxon>
        <taxon>Aspergillus</taxon>
        <taxon>Aspergillus subgen. Circumdati</taxon>
    </lineage>
</organism>
<name>A0A5N5WM51_9EURO</name>
<evidence type="ECO:0000313" key="2">
    <source>
        <dbReference type="Proteomes" id="UP000326565"/>
    </source>
</evidence>
<dbReference type="AlphaFoldDB" id="A0A5N5WM51"/>
<dbReference type="Proteomes" id="UP000326565">
    <property type="component" value="Unassembled WGS sequence"/>
</dbReference>
<evidence type="ECO:0000313" key="1">
    <source>
        <dbReference type="EMBL" id="KAB8068270.1"/>
    </source>
</evidence>
<dbReference type="OrthoDB" id="3941259at2759"/>
<dbReference type="EMBL" id="ML732404">
    <property type="protein sequence ID" value="KAB8068270.1"/>
    <property type="molecule type" value="Genomic_DNA"/>
</dbReference>
<proteinExistence type="predicted"/>
<gene>
    <name evidence="1" type="ORF">BDV29DRAFT_184829</name>
</gene>